<evidence type="ECO:0000256" key="1">
    <source>
        <dbReference type="ARBA" id="ARBA00004651"/>
    </source>
</evidence>
<dbReference type="Proteomes" id="UP001195624">
    <property type="component" value="Unassembled WGS sequence"/>
</dbReference>
<feature type="transmembrane region" description="Helical" evidence="8">
    <location>
        <begin position="79"/>
        <end position="97"/>
    </location>
</feature>
<feature type="transmembrane region" description="Helical" evidence="8">
    <location>
        <begin position="104"/>
        <end position="120"/>
    </location>
</feature>
<evidence type="ECO:0000256" key="7">
    <source>
        <dbReference type="ARBA" id="ARBA00023136"/>
    </source>
</evidence>
<feature type="transmembrane region" description="Helical" evidence="8">
    <location>
        <begin position="21"/>
        <end position="38"/>
    </location>
</feature>
<keyword evidence="6 8" id="KW-1133">Transmembrane helix</keyword>
<gene>
    <name evidence="9" type="ORF">J2125_000302</name>
</gene>
<feature type="transmembrane region" description="Helical" evidence="8">
    <location>
        <begin position="229"/>
        <end position="249"/>
    </location>
</feature>
<keyword evidence="2" id="KW-1003">Cell membrane</keyword>
<comment type="caution">
    <text evidence="9">The sequence shown here is derived from an EMBL/GenBank/DDBJ whole genome shotgun (WGS) entry which is preliminary data.</text>
</comment>
<feature type="transmembrane region" description="Helical" evidence="8">
    <location>
        <begin position="155"/>
        <end position="172"/>
    </location>
</feature>
<evidence type="ECO:0000256" key="6">
    <source>
        <dbReference type="ARBA" id="ARBA00022989"/>
    </source>
</evidence>
<dbReference type="RefSeq" id="WP_017801999.1">
    <property type="nucleotide sequence ID" value="NZ_JAGGMQ010000001.1"/>
</dbReference>
<reference evidence="10" key="2">
    <citation type="submission" date="2023-07" db="EMBL/GenBank/DDBJ databases">
        <title>Genome mining of underrepresented organisms for secondary metabolites.</title>
        <authorList>
            <person name="D'Agostino P.M."/>
        </authorList>
    </citation>
    <scope>NUCLEOTIDE SEQUENCE [LARGE SCALE GENOMIC DNA]</scope>
    <source>
        <strain evidence="10">WS4403</strain>
    </source>
</reference>
<feature type="transmembrane region" description="Helical" evidence="8">
    <location>
        <begin position="132"/>
        <end position="148"/>
    </location>
</feature>
<evidence type="ECO:0000256" key="3">
    <source>
        <dbReference type="ARBA" id="ARBA00022676"/>
    </source>
</evidence>
<dbReference type="PANTHER" id="PTHR33908:SF3">
    <property type="entry name" value="UNDECAPRENYL PHOSPHATE-ALPHA-4-AMINO-4-DEOXY-L-ARABINOSE ARABINOSYL TRANSFERASE"/>
    <property type="match status" value="1"/>
</dbReference>
<dbReference type="PANTHER" id="PTHR33908">
    <property type="entry name" value="MANNOSYLTRANSFERASE YKCB-RELATED"/>
    <property type="match status" value="1"/>
</dbReference>
<keyword evidence="5 8" id="KW-0812">Transmembrane</keyword>
<comment type="subcellular location">
    <subcellularLocation>
        <location evidence="1">Cell membrane</location>
        <topology evidence="1">Multi-pass membrane protein</topology>
    </subcellularLocation>
</comment>
<keyword evidence="10" id="KW-1185">Reference proteome</keyword>
<feature type="transmembrane region" description="Helical" evidence="8">
    <location>
        <begin position="369"/>
        <end position="388"/>
    </location>
</feature>
<accession>A0ABS4P4V4</accession>
<feature type="transmembrane region" description="Helical" evidence="8">
    <location>
        <begin position="446"/>
        <end position="467"/>
    </location>
</feature>
<evidence type="ECO:0000256" key="5">
    <source>
        <dbReference type="ARBA" id="ARBA00022692"/>
    </source>
</evidence>
<evidence type="ECO:0000313" key="10">
    <source>
        <dbReference type="Proteomes" id="UP001195624"/>
    </source>
</evidence>
<feature type="transmembrane region" description="Helical" evidence="8">
    <location>
        <begin position="283"/>
        <end position="304"/>
    </location>
</feature>
<keyword evidence="3" id="KW-0328">Glycosyltransferase</keyword>
<feature type="transmembrane region" description="Helical" evidence="8">
    <location>
        <begin position="184"/>
        <end position="208"/>
    </location>
</feature>
<feature type="transmembrane region" description="Helical" evidence="8">
    <location>
        <begin position="413"/>
        <end position="434"/>
    </location>
</feature>
<evidence type="ECO:0000256" key="4">
    <source>
        <dbReference type="ARBA" id="ARBA00022679"/>
    </source>
</evidence>
<keyword evidence="7 8" id="KW-0472">Membrane</keyword>
<proteinExistence type="predicted"/>
<evidence type="ECO:0000313" key="9">
    <source>
        <dbReference type="EMBL" id="MBP2167110.1"/>
    </source>
</evidence>
<reference evidence="9 10" key="1">
    <citation type="submission" date="2021-03" db="EMBL/GenBank/DDBJ databases">
        <authorList>
            <person name="D'Agostino P."/>
            <person name="Huntemann M."/>
            <person name="Clum A."/>
            <person name="Spunde A."/>
            <person name="Palaniappan K."/>
            <person name="Ritter S."/>
            <person name="Mikhailova N."/>
            <person name="Chen I.-M."/>
            <person name="Stamatis D."/>
            <person name="Reddy T."/>
            <person name="O'Malley R."/>
            <person name="Daum C."/>
            <person name="Shapiro N."/>
            <person name="Ivanova N."/>
            <person name="Kyrpides N."/>
            <person name="Woyke T."/>
        </authorList>
    </citation>
    <scope>NUCLEOTIDE SEQUENCE [LARGE SCALE GENOMIC DNA]</scope>
    <source>
        <strain evidence="9 10">WS4403</strain>
    </source>
</reference>
<evidence type="ECO:0000256" key="2">
    <source>
        <dbReference type="ARBA" id="ARBA00022475"/>
    </source>
</evidence>
<keyword evidence="4" id="KW-0808">Transferase</keyword>
<dbReference type="InterPro" id="IPR050297">
    <property type="entry name" value="LipidA_mod_glycosyltrf_83"/>
</dbReference>
<sequence>MRQFNFVKERISVRQYSDVKTLLFFTIFIIIYLLPGIYGHTPWKQDENYSFGIIQSMYESGNWLVPTNAGEPFMEKPPLYYWVATIMVHLLSNLLPLHDAARTATFLFSTLNFYFFILLAKRVFQSKDLSDYRIWLAFAVYICAPGALRHSHDMFTDTALTAGATIGLYGLMGLIRQEKVSASALWLCLGTVFTMLSKGVFIPGVLWISLILRPLFLPQCRSKNFWRPSLIAGGVALLLILPWPALLYFKHPDLFMVWFWDNNIGRFLGFSVSSLGAGATPTLIPEAIVFFSLPSGILATLYFLRHPVKRLFNQDEYAITMYSLSGLILLQISATSRALYLLPFIAPMAILGSRLLLQIKPKPLQYFSYFASIFWSGLILLLWCVYFLKLTHDQKEWLATFDRWLPMGYEMHFSWLPFIFAFTVTVLWFCRRYLYGSANQPLRAALDWGAGITATWGILFTLFIGWIDYAKGYEGVFSALRNQLVGQYRESDCMASYKIGESEAPMLYYFTGILHQRQTMFEQPEHCRWLIILSDHIPPPPEGMELFWYGNRPGEKRNNLVVYRILRR</sequence>
<organism evidence="9 10">
    <name type="scientific">Winslowiella toletana</name>
    <dbReference type="NCBI Taxonomy" id="92490"/>
    <lineage>
        <taxon>Bacteria</taxon>
        <taxon>Pseudomonadati</taxon>
        <taxon>Pseudomonadota</taxon>
        <taxon>Gammaproteobacteria</taxon>
        <taxon>Enterobacterales</taxon>
        <taxon>Erwiniaceae</taxon>
        <taxon>Winslowiella</taxon>
    </lineage>
</organism>
<name>A0ABS4P4V4_9GAMM</name>
<evidence type="ECO:0000256" key="8">
    <source>
        <dbReference type="SAM" id="Phobius"/>
    </source>
</evidence>
<protein>
    <submittedName>
        <fullName evidence="9">4-amino-4-deoxy-L-arabinose transferase-like glycosyltransferase</fullName>
    </submittedName>
</protein>
<dbReference type="EMBL" id="JAGGMQ010000001">
    <property type="protein sequence ID" value="MBP2167110.1"/>
    <property type="molecule type" value="Genomic_DNA"/>
</dbReference>